<name>A0A1E5JL97_9GAMM</name>
<evidence type="ECO:0000313" key="2">
    <source>
        <dbReference type="Proteomes" id="UP000095229"/>
    </source>
</evidence>
<organism evidence="1 2">
    <name type="scientific">Legionella parisiensis</name>
    <dbReference type="NCBI Taxonomy" id="45071"/>
    <lineage>
        <taxon>Bacteria</taxon>
        <taxon>Pseudomonadati</taxon>
        <taxon>Pseudomonadota</taxon>
        <taxon>Gammaproteobacteria</taxon>
        <taxon>Legionellales</taxon>
        <taxon>Legionellaceae</taxon>
        <taxon>Legionella</taxon>
    </lineage>
</organism>
<gene>
    <name evidence="1" type="ORF">lpari_03779</name>
</gene>
<dbReference type="EMBL" id="LSOG01000104">
    <property type="protein sequence ID" value="OEH45299.1"/>
    <property type="molecule type" value="Genomic_DNA"/>
</dbReference>
<dbReference type="Proteomes" id="UP000095229">
    <property type="component" value="Unassembled WGS sequence"/>
</dbReference>
<comment type="caution">
    <text evidence="1">The sequence shown here is derived from an EMBL/GenBank/DDBJ whole genome shotgun (WGS) entry which is preliminary data.</text>
</comment>
<keyword evidence="2" id="KW-1185">Reference proteome</keyword>
<sequence>MSFNKNGSILHNAYEWHLCKSTEFIYAINWAVRNFHGINRMVIEKAISAYKKPNIISIT</sequence>
<evidence type="ECO:0000313" key="1">
    <source>
        <dbReference type="EMBL" id="OEH45299.1"/>
    </source>
</evidence>
<protein>
    <submittedName>
        <fullName evidence="1">Uncharacterized protein</fullName>
    </submittedName>
</protein>
<accession>A0A1E5JL97</accession>
<proteinExistence type="predicted"/>
<dbReference type="AlphaFoldDB" id="A0A1E5JL97"/>
<reference evidence="1 2" key="1">
    <citation type="submission" date="2016-02" db="EMBL/GenBank/DDBJ databases">
        <title>Secondary metabolites in Legionella.</title>
        <authorList>
            <person name="Tobias N.J."/>
            <person name="Bode H.B."/>
        </authorList>
    </citation>
    <scope>NUCLEOTIDE SEQUENCE [LARGE SCALE GENOMIC DNA]</scope>
    <source>
        <strain evidence="1 2">DSM 19216</strain>
    </source>
</reference>